<dbReference type="InterPro" id="IPR016197">
    <property type="entry name" value="Chromo-like_dom_sf"/>
</dbReference>
<dbReference type="PRINTS" id="PR00504">
    <property type="entry name" value="CHROMODOMAIN"/>
</dbReference>
<proteinExistence type="predicted"/>
<dbReference type="Pfam" id="PF00385">
    <property type="entry name" value="Chromo"/>
    <property type="match status" value="1"/>
</dbReference>
<dbReference type="PANTHER" id="PTHR22812">
    <property type="entry name" value="CHROMOBOX PROTEIN"/>
    <property type="match status" value="1"/>
</dbReference>
<evidence type="ECO:0000313" key="5">
    <source>
        <dbReference type="EMBL" id="ADM11153.1"/>
    </source>
</evidence>
<dbReference type="AlphaFoldDB" id="E0S618"/>
<dbReference type="CDD" id="cd00024">
    <property type="entry name" value="CD_CSD"/>
    <property type="match status" value="1"/>
</dbReference>
<dbReference type="VEuPathDB" id="MicrosporidiaDB:Eint_030070"/>
<keyword evidence="6" id="KW-1185">Reference proteome</keyword>
<dbReference type="PROSITE" id="PS50013">
    <property type="entry name" value="CHROMO_2"/>
    <property type="match status" value="1"/>
</dbReference>
<keyword evidence="2" id="KW-0539">Nucleus</keyword>
<dbReference type="EMBL" id="CP001944">
    <property type="protein sequence ID" value="ADM11153.1"/>
    <property type="molecule type" value="Genomic_DNA"/>
</dbReference>
<dbReference type="InterPro" id="IPR023779">
    <property type="entry name" value="Chromodomain_CS"/>
</dbReference>
<name>E0S618_ENCIT</name>
<dbReference type="SMART" id="SM00298">
    <property type="entry name" value="CHROMO"/>
    <property type="match status" value="1"/>
</dbReference>
<dbReference type="SUPFAM" id="SSF54160">
    <property type="entry name" value="Chromo domain-like"/>
    <property type="match status" value="2"/>
</dbReference>
<evidence type="ECO:0000256" key="3">
    <source>
        <dbReference type="SAM" id="MobiDB-lite"/>
    </source>
</evidence>
<dbReference type="KEGG" id="ein:Eint_030070"/>
<evidence type="ECO:0000313" key="6">
    <source>
        <dbReference type="Proteomes" id="UP000002313"/>
    </source>
</evidence>
<comment type="subcellular location">
    <subcellularLocation>
        <location evidence="1">Nucleus</location>
    </subcellularLocation>
</comment>
<dbReference type="Gene3D" id="2.40.50.40">
    <property type="match status" value="2"/>
</dbReference>
<dbReference type="SMART" id="SM00300">
    <property type="entry name" value="ChSh"/>
    <property type="match status" value="1"/>
</dbReference>
<dbReference type="InterPro" id="IPR017984">
    <property type="entry name" value="Chromo_dom_subgr"/>
</dbReference>
<reference evidence="5 6" key="1">
    <citation type="journal article" date="2010" name="Nat. Commun.">
        <title>The complete sequence of the smallest known nuclear genome from the microsporidian Encephalitozoon intestinalis.</title>
        <authorList>
            <person name="Corradi N."/>
            <person name="Pombert J.-F."/>
            <person name="Farinelli L."/>
            <person name="Didier E.S."/>
            <person name="Keeling P.J."/>
        </authorList>
    </citation>
    <scope>NUCLEOTIDE SEQUENCE [LARGE SCALE GENOMIC DNA]</scope>
    <source>
        <strain evidence="5 6">ATCC 50506</strain>
    </source>
</reference>
<dbReference type="GO" id="GO:0005634">
    <property type="term" value="C:nucleus"/>
    <property type="evidence" value="ECO:0007669"/>
    <property type="project" value="UniProtKB-SubCell"/>
</dbReference>
<organism evidence="5 6">
    <name type="scientific">Encephalitozoon intestinalis (strain ATCC 50506)</name>
    <name type="common">Microsporidian parasite</name>
    <name type="synonym">Septata intestinalis</name>
    <dbReference type="NCBI Taxonomy" id="876142"/>
    <lineage>
        <taxon>Eukaryota</taxon>
        <taxon>Fungi</taxon>
        <taxon>Fungi incertae sedis</taxon>
        <taxon>Microsporidia</taxon>
        <taxon>Unikaryonidae</taxon>
        <taxon>Encephalitozoon</taxon>
    </lineage>
</organism>
<evidence type="ECO:0000259" key="4">
    <source>
        <dbReference type="PROSITE" id="PS50013"/>
    </source>
</evidence>
<reference evidence="5 6" key="2">
    <citation type="journal article" date="2012" name="Proc. Natl. Acad. Sci. U.S.A.">
        <title>Gain and loss of multiple functionally related, horizontally transferred genes in the reduced genomes of two microsporidian parasites.</title>
        <authorList>
            <person name="Pombert J.-F."/>
            <person name="Selman M."/>
            <person name="Burki F."/>
            <person name="Bardell F.T."/>
            <person name="Farinelli L."/>
            <person name="Solter L.F."/>
            <person name="Whitman D.W."/>
            <person name="Weiss L.M."/>
            <person name="Corradi N."/>
            <person name="Keeling P.J."/>
        </authorList>
    </citation>
    <scope>NUCLEOTIDE SEQUENCE [LARGE SCALE GENOMIC DNA]</scope>
    <source>
        <strain evidence="5 6">ATCC 50506</strain>
    </source>
</reference>
<accession>E0S618</accession>
<dbReference type="InterPro" id="IPR023780">
    <property type="entry name" value="Chromo_domain"/>
</dbReference>
<sequence length="155" mass="18066">MRDENIYVVDKIVGCRKKGGKKQYLVKWEGYSDSENTWEDEKNIFCKDLIKKYEESQEKLKRPSRKVANRKTSPKKLNKSTSEKTKVIINDWDELVNKVISVEKKGASLMVWLQFKDGKKGSFPASQIHIKCPLHLLEYYENNLVFCEDGGDNTK</sequence>
<feature type="compositionally biased region" description="Basic residues" evidence="3">
    <location>
        <begin position="62"/>
        <end position="78"/>
    </location>
</feature>
<evidence type="ECO:0000256" key="1">
    <source>
        <dbReference type="ARBA" id="ARBA00004123"/>
    </source>
</evidence>
<protein>
    <submittedName>
        <fullName evidence="5">Chromobox protein</fullName>
    </submittedName>
</protein>
<dbReference type="PROSITE" id="PS00598">
    <property type="entry name" value="CHROMO_1"/>
    <property type="match status" value="1"/>
</dbReference>
<feature type="domain" description="Chromo" evidence="4">
    <location>
        <begin position="7"/>
        <end position="65"/>
    </location>
</feature>
<dbReference type="OrthoDB" id="433924at2759"/>
<dbReference type="InterPro" id="IPR051219">
    <property type="entry name" value="Heterochromatin_chromo-domain"/>
</dbReference>
<gene>
    <name evidence="5" type="ORF">Eint_030070</name>
</gene>
<dbReference type="InterPro" id="IPR000953">
    <property type="entry name" value="Chromo/chromo_shadow_dom"/>
</dbReference>
<evidence type="ECO:0000256" key="2">
    <source>
        <dbReference type="ARBA" id="ARBA00023242"/>
    </source>
</evidence>
<dbReference type="GO" id="GO:0000792">
    <property type="term" value="C:heterochromatin"/>
    <property type="evidence" value="ECO:0007669"/>
    <property type="project" value="UniProtKB-ARBA"/>
</dbReference>
<dbReference type="Proteomes" id="UP000002313">
    <property type="component" value="Chromosome III"/>
</dbReference>
<dbReference type="InterPro" id="IPR008251">
    <property type="entry name" value="Chromo_shadow_dom"/>
</dbReference>
<dbReference type="Pfam" id="PF01393">
    <property type="entry name" value="Chromo_shadow"/>
    <property type="match status" value="1"/>
</dbReference>
<feature type="region of interest" description="Disordered" evidence="3">
    <location>
        <begin position="57"/>
        <end position="80"/>
    </location>
</feature>
<dbReference type="HOGENOM" id="CLU_045874_2_0_1"/>
<dbReference type="RefSeq" id="XP_003072513.1">
    <property type="nucleotide sequence ID" value="XM_003072467.1"/>
</dbReference>
<dbReference type="GeneID" id="9698905"/>